<dbReference type="STRING" id="91604.ID47_10890"/>
<dbReference type="InterPro" id="IPR036013">
    <property type="entry name" value="Band_7/SPFH_dom_sf"/>
</dbReference>
<reference evidence="8 9" key="1">
    <citation type="submission" date="2014-07" db="EMBL/GenBank/DDBJ databases">
        <title>Comparative genomic insights into amoeba endosymbionts belonging to the families of Holosporaceae and Candidatus Midichloriaceae within Rickettsiales.</title>
        <authorList>
            <person name="Wang Z."/>
            <person name="Wu M."/>
        </authorList>
    </citation>
    <scope>NUCLEOTIDE SEQUENCE [LARGE SCALE GENOMIC DNA]</scope>
    <source>
        <strain evidence="8">PRA3</strain>
    </source>
</reference>
<dbReference type="InterPro" id="IPR001107">
    <property type="entry name" value="Band_7"/>
</dbReference>
<feature type="domain" description="Band 7" evidence="7">
    <location>
        <begin position="21"/>
        <end position="185"/>
    </location>
</feature>
<dbReference type="Gene3D" id="3.30.479.30">
    <property type="entry name" value="Band 7 domain"/>
    <property type="match status" value="1"/>
</dbReference>
<proteinExistence type="inferred from homology"/>
<dbReference type="HOGENOM" id="CLU_059167_3_0_5"/>
<dbReference type="InterPro" id="IPR010200">
    <property type="entry name" value="HflC"/>
</dbReference>
<dbReference type="SUPFAM" id="SSF117892">
    <property type="entry name" value="Band 7/SPFH domain"/>
    <property type="match status" value="1"/>
</dbReference>
<dbReference type="KEGG" id="paca:ID47_10890"/>
<dbReference type="CDD" id="cd03405">
    <property type="entry name" value="SPFH_HflC"/>
    <property type="match status" value="1"/>
</dbReference>
<dbReference type="PIRSF" id="PIRSF005651">
    <property type="entry name" value="HflC"/>
    <property type="match status" value="1"/>
</dbReference>
<sequence>MSNRSIGFFAALFGVLLILGSSLFIVSQTQQAIVLQFGELRRVIQDPGLKIKIPFIQEVTIYEKRVMDFDLPATDITLGDQKRVRVDTYTRYRINDPIQFFKSVKPANEFGTARRLEALVGSTVRNVLGKVELRELLSEKRSKIMHQINTEVKALTKGLGLEIIDLRIVRTELPPENRPAVFNRMNADLQRYAKQNRANGDEKAQEIRSTAEKERTILLAEASRDAQILRGEGDAKAIATIAETMGKDPEFYGFYKSMETYDAIVGSETTLVLSTESDLFKYFSHPERVLR</sequence>
<protein>
    <recommendedName>
        <fullName evidence="6">Protein HflC</fullName>
    </recommendedName>
</protein>
<dbReference type="RefSeq" id="WP_051908845.1">
    <property type="nucleotide sequence ID" value="NZ_CP008941.1"/>
</dbReference>
<comment type="subcellular location">
    <subcellularLocation>
        <location evidence="1">Membrane</location>
        <topology evidence="1">Single-pass membrane protein</topology>
    </subcellularLocation>
</comment>
<evidence type="ECO:0000256" key="1">
    <source>
        <dbReference type="ARBA" id="ARBA00004167"/>
    </source>
</evidence>
<dbReference type="PANTHER" id="PTHR42911">
    <property type="entry name" value="MODULATOR OF FTSH PROTEASE HFLC"/>
    <property type="match status" value="1"/>
</dbReference>
<gene>
    <name evidence="8" type="ORF">ID47_10890</name>
</gene>
<name>A0A077AVD2_9PROT</name>
<organism evidence="8 9">
    <name type="scientific">Candidatus Odyssella acanthamoebae</name>
    <dbReference type="NCBI Taxonomy" id="91604"/>
    <lineage>
        <taxon>Bacteria</taxon>
        <taxon>Pseudomonadati</taxon>
        <taxon>Pseudomonadota</taxon>
        <taxon>Alphaproteobacteria</taxon>
        <taxon>Holosporales</taxon>
        <taxon>Candidatus Paracaedibacteraceae</taxon>
        <taxon>Candidatus Odyssella</taxon>
    </lineage>
</organism>
<dbReference type="OrthoDB" id="9812991at2"/>
<dbReference type="PANTHER" id="PTHR42911:SF1">
    <property type="entry name" value="MODULATOR OF FTSH PROTEASE HFLC"/>
    <property type="match status" value="1"/>
</dbReference>
<comment type="similarity">
    <text evidence="2 6">Belongs to the band 7/mec-2 family. HflC subfamily.</text>
</comment>
<keyword evidence="5" id="KW-0472">Membrane</keyword>
<keyword evidence="9" id="KW-1185">Reference proteome</keyword>
<keyword evidence="4" id="KW-1133">Transmembrane helix</keyword>
<dbReference type="GO" id="GO:0016020">
    <property type="term" value="C:membrane"/>
    <property type="evidence" value="ECO:0007669"/>
    <property type="project" value="UniProtKB-SubCell"/>
</dbReference>
<dbReference type="eggNOG" id="COG0330">
    <property type="taxonomic scope" value="Bacteria"/>
</dbReference>
<evidence type="ECO:0000259" key="7">
    <source>
        <dbReference type="SMART" id="SM00244"/>
    </source>
</evidence>
<evidence type="ECO:0000313" key="9">
    <source>
        <dbReference type="Proteomes" id="UP000028926"/>
    </source>
</evidence>
<evidence type="ECO:0000256" key="6">
    <source>
        <dbReference type="PIRNR" id="PIRNR005651"/>
    </source>
</evidence>
<dbReference type="Proteomes" id="UP000028926">
    <property type="component" value="Chromosome"/>
</dbReference>
<evidence type="ECO:0000256" key="3">
    <source>
        <dbReference type="ARBA" id="ARBA00022692"/>
    </source>
</evidence>
<dbReference type="AlphaFoldDB" id="A0A077AVD2"/>
<dbReference type="Pfam" id="PF01145">
    <property type="entry name" value="Band_7"/>
    <property type="match status" value="1"/>
</dbReference>
<evidence type="ECO:0000256" key="4">
    <source>
        <dbReference type="ARBA" id="ARBA00022989"/>
    </source>
</evidence>
<evidence type="ECO:0000256" key="2">
    <source>
        <dbReference type="ARBA" id="ARBA00007862"/>
    </source>
</evidence>
<dbReference type="EMBL" id="CP008941">
    <property type="protein sequence ID" value="AIK97122.1"/>
    <property type="molecule type" value="Genomic_DNA"/>
</dbReference>
<keyword evidence="3" id="KW-0812">Transmembrane</keyword>
<evidence type="ECO:0000256" key="5">
    <source>
        <dbReference type="ARBA" id="ARBA00023136"/>
    </source>
</evidence>
<evidence type="ECO:0000313" key="8">
    <source>
        <dbReference type="EMBL" id="AIK97122.1"/>
    </source>
</evidence>
<comment type="function">
    <text evidence="6">HflC and HflK could regulate a protease.</text>
</comment>
<dbReference type="SMART" id="SM00244">
    <property type="entry name" value="PHB"/>
    <property type="match status" value="1"/>
</dbReference>
<accession>A0A077AVD2</accession>